<proteinExistence type="predicted"/>
<dbReference type="GeneID" id="6338196"/>
<dbReference type="HOGENOM" id="CLU_1415839_0_0_1"/>
<feature type="compositionally biased region" description="Polar residues" evidence="1">
    <location>
        <begin position="1"/>
        <end position="18"/>
    </location>
</feature>
<name>B2VTF5_PYRTR</name>
<evidence type="ECO:0000313" key="3">
    <source>
        <dbReference type="Proteomes" id="UP000001471"/>
    </source>
</evidence>
<feature type="compositionally biased region" description="Low complexity" evidence="1">
    <location>
        <begin position="31"/>
        <end position="47"/>
    </location>
</feature>
<gene>
    <name evidence="2" type="ORF">PTRG_01919</name>
</gene>
<protein>
    <submittedName>
        <fullName evidence="2">Uncharacterized protein</fullName>
    </submittedName>
</protein>
<evidence type="ECO:0000256" key="1">
    <source>
        <dbReference type="SAM" id="MobiDB-lite"/>
    </source>
</evidence>
<reference evidence="3" key="1">
    <citation type="journal article" date="2013" name="G3 (Bethesda)">
        <title>Comparative genomics of a plant-pathogenic fungus, Pyrenophora tritici-repentis, reveals transduplication and the impact of repeat elements on pathogenicity and population divergence.</title>
        <authorList>
            <person name="Manning V.A."/>
            <person name="Pandelova I."/>
            <person name="Dhillon B."/>
            <person name="Wilhelm L.J."/>
            <person name="Goodwin S.B."/>
            <person name="Berlin A.M."/>
            <person name="Figueroa M."/>
            <person name="Freitag M."/>
            <person name="Hane J.K."/>
            <person name="Henrissat B."/>
            <person name="Holman W.H."/>
            <person name="Kodira C.D."/>
            <person name="Martin J."/>
            <person name="Oliver R.P."/>
            <person name="Robbertse B."/>
            <person name="Schackwitz W."/>
            <person name="Schwartz D.C."/>
            <person name="Spatafora J.W."/>
            <person name="Turgeon B.G."/>
            <person name="Yandava C."/>
            <person name="Young S."/>
            <person name="Zhou S."/>
            <person name="Zeng Q."/>
            <person name="Grigoriev I.V."/>
            <person name="Ma L.-J."/>
            <person name="Ciuffetti L.M."/>
        </authorList>
    </citation>
    <scope>NUCLEOTIDE SEQUENCE [LARGE SCALE GENOMIC DNA]</scope>
    <source>
        <strain evidence="3">Pt-1C-BFP</strain>
    </source>
</reference>
<sequence length="192" mass="21313">MASFWASMNSTSSTNSEPTWGFGSLRTDLDAPTSSSNAPATPSLSNPLGPETAPPGTALVYIAISTDASGRQTTKETQDPIAIFQGECVHDMHTYFQQQDSNPLVEIHLCVRSLLLLCLQDINNDNELKGTITNVVTKWSVGNTSIKFYFLRKGVPTNRNRFQNFVEKDLMRAAEGLRGTYWCSWHFLVVNF</sequence>
<dbReference type="InParanoid" id="B2VTF5"/>
<dbReference type="AlphaFoldDB" id="B2VTF5"/>
<dbReference type="KEGG" id="ptrr:6338196"/>
<accession>B2VTF5</accession>
<dbReference type="EMBL" id="DS231615">
    <property type="protein sequence ID" value="EDU41357.1"/>
    <property type="molecule type" value="Genomic_DNA"/>
</dbReference>
<organism evidence="2 3">
    <name type="scientific">Pyrenophora tritici-repentis (strain Pt-1C-BFP)</name>
    <name type="common">Wheat tan spot fungus</name>
    <name type="synonym">Drechslera tritici-repentis</name>
    <dbReference type="NCBI Taxonomy" id="426418"/>
    <lineage>
        <taxon>Eukaryota</taxon>
        <taxon>Fungi</taxon>
        <taxon>Dikarya</taxon>
        <taxon>Ascomycota</taxon>
        <taxon>Pezizomycotina</taxon>
        <taxon>Dothideomycetes</taxon>
        <taxon>Pleosporomycetidae</taxon>
        <taxon>Pleosporales</taxon>
        <taxon>Pleosporineae</taxon>
        <taxon>Pleosporaceae</taxon>
        <taxon>Pyrenophora</taxon>
    </lineage>
</organism>
<dbReference type="Proteomes" id="UP000001471">
    <property type="component" value="Unassembled WGS sequence"/>
</dbReference>
<evidence type="ECO:0000313" key="2">
    <source>
        <dbReference type="EMBL" id="EDU41357.1"/>
    </source>
</evidence>
<dbReference type="OrthoDB" id="3684771at2759"/>
<feature type="region of interest" description="Disordered" evidence="1">
    <location>
        <begin position="1"/>
        <end position="51"/>
    </location>
</feature>